<evidence type="ECO:0000256" key="4">
    <source>
        <dbReference type="ARBA" id="ARBA00022553"/>
    </source>
</evidence>
<protein>
    <recommendedName>
        <fullName evidence="2">cyclin-dependent kinase</fullName>
        <ecNumber evidence="2">2.7.11.22</ecNumber>
    </recommendedName>
</protein>
<evidence type="ECO:0000256" key="3">
    <source>
        <dbReference type="ARBA" id="ARBA00022527"/>
    </source>
</evidence>
<dbReference type="GO" id="GO:0005737">
    <property type="term" value="C:cytoplasm"/>
    <property type="evidence" value="ECO:0007669"/>
    <property type="project" value="TreeGrafter"/>
</dbReference>
<dbReference type="GO" id="GO:0005524">
    <property type="term" value="F:ATP binding"/>
    <property type="evidence" value="ECO:0007669"/>
    <property type="project" value="UniProtKB-UniRule"/>
</dbReference>
<organism evidence="14 15">
    <name type="scientific">Oncorhynchus kisutch</name>
    <name type="common">Coho salmon</name>
    <name type="synonym">Salmo kisutch</name>
    <dbReference type="NCBI Taxonomy" id="8019"/>
    <lineage>
        <taxon>Eukaryota</taxon>
        <taxon>Metazoa</taxon>
        <taxon>Chordata</taxon>
        <taxon>Craniata</taxon>
        <taxon>Vertebrata</taxon>
        <taxon>Euteleostomi</taxon>
        <taxon>Actinopterygii</taxon>
        <taxon>Neopterygii</taxon>
        <taxon>Teleostei</taxon>
        <taxon>Protacanthopterygii</taxon>
        <taxon>Salmoniformes</taxon>
        <taxon>Salmonidae</taxon>
        <taxon>Salmoninae</taxon>
        <taxon>Oncorhynchus</taxon>
    </lineage>
</organism>
<dbReference type="PANTHER" id="PTHR24056:SF52">
    <property type="entry name" value="CYCLIN-DEPENDENT KINASE 18"/>
    <property type="match status" value="1"/>
</dbReference>
<comment type="catalytic activity">
    <reaction evidence="10">
        <text>L-seryl-[protein] + ATP = O-phospho-L-seryl-[protein] + ADP + H(+)</text>
        <dbReference type="Rhea" id="RHEA:17989"/>
        <dbReference type="Rhea" id="RHEA-COMP:9863"/>
        <dbReference type="Rhea" id="RHEA-COMP:11604"/>
        <dbReference type="ChEBI" id="CHEBI:15378"/>
        <dbReference type="ChEBI" id="CHEBI:29999"/>
        <dbReference type="ChEBI" id="CHEBI:30616"/>
        <dbReference type="ChEBI" id="CHEBI:83421"/>
        <dbReference type="ChEBI" id="CHEBI:456216"/>
        <dbReference type="EC" id="2.7.11.22"/>
    </reaction>
</comment>
<keyword evidence="15" id="KW-1185">Reference proteome</keyword>
<evidence type="ECO:0000256" key="12">
    <source>
        <dbReference type="SAM" id="MobiDB-lite"/>
    </source>
</evidence>
<keyword evidence="4" id="KW-0597">Phosphoprotein</keyword>
<comment type="catalytic activity">
    <reaction evidence="9">
        <text>L-threonyl-[protein] + ATP = O-phospho-L-threonyl-[protein] + ADP + H(+)</text>
        <dbReference type="Rhea" id="RHEA:46608"/>
        <dbReference type="Rhea" id="RHEA-COMP:11060"/>
        <dbReference type="Rhea" id="RHEA-COMP:11605"/>
        <dbReference type="ChEBI" id="CHEBI:15378"/>
        <dbReference type="ChEBI" id="CHEBI:30013"/>
        <dbReference type="ChEBI" id="CHEBI:30616"/>
        <dbReference type="ChEBI" id="CHEBI:61977"/>
        <dbReference type="ChEBI" id="CHEBI:456216"/>
        <dbReference type="EC" id="2.7.11.22"/>
    </reaction>
</comment>
<feature type="domain" description="Protein kinase" evidence="13">
    <location>
        <begin position="146"/>
        <end position="427"/>
    </location>
</feature>
<dbReference type="GO" id="GO:0004693">
    <property type="term" value="F:cyclin-dependent protein serine/threonine kinase activity"/>
    <property type="evidence" value="ECO:0007669"/>
    <property type="project" value="UniProtKB-EC"/>
</dbReference>
<comment type="similarity">
    <text evidence="1">Belongs to the protein kinase superfamily. CMGC Ser/Thr protein kinase family. CDC2/CDKX subfamily.</text>
</comment>
<dbReference type="SMART" id="SM00220">
    <property type="entry name" value="S_TKc"/>
    <property type="match status" value="1"/>
</dbReference>
<dbReference type="Pfam" id="PF00069">
    <property type="entry name" value="Pkinase"/>
    <property type="match status" value="1"/>
</dbReference>
<evidence type="ECO:0000256" key="5">
    <source>
        <dbReference type="ARBA" id="ARBA00022679"/>
    </source>
</evidence>
<keyword evidence="5" id="KW-0808">Transferase</keyword>
<dbReference type="InterPro" id="IPR000719">
    <property type="entry name" value="Prot_kinase_dom"/>
</dbReference>
<evidence type="ECO:0000259" key="13">
    <source>
        <dbReference type="PROSITE" id="PS50011"/>
    </source>
</evidence>
<evidence type="ECO:0000256" key="9">
    <source>
        <dbReference type="ARBA" id="ARBA00047811"/>
    </source>
</evidence>
<dbReference type="SUPFAM" id="SSF56112">
    <property type="entry name" value="Protein kinase-like (PK-like)"/>
    <property type="match status" value="1"/>
</dbReference>
<dbReference type="InterPro" id="IPR050108">
    <property type="entry name" value="CDK"/>
</dbReference>
<evidence type="ECO:0000313" key="15">
    <source>
        <dbReference type="Proteomes" id="UP000694557"/>
    </source>
</evidence>
<evidence type="ECO:0000256" key="7">
    <source>
        <dbReference type="ARBA" id="ARBA00022777"/>
    </source>
</evidence>
<dbReference type="InterPro" id="IPR008271">
    <property type="entry name" value="Ser/Thr_kinase_AS"/>
</dbReference>
<dbReference type="AlphaFoldDB" id="A0A8C7K9X1"/>
<reference evidence="14" key="2">
    <citation type="submission" date="2025-09" db="UniProtKB">
        <authorList>
            <consortium name="Ensembl"/>
        </authorList>
    </citation>
    <scope>IDENTIFICATION</scope>
</reference>
<accession>A0A8C7K9X1</accession>
<gene>
    <name evidence="14" type="primary">CDK18</name>
    <name evidence="14" type="synonym">LOC109874709</name>
</gene>
<name>A0A8C7K9X1_ONCKI</name>
<feature type="compositionally biased region" description="Polar residues" evidence="12">
    <location>
        <begin position="65"/>
        <end position="74"/>
    </location>
</feature>
<keyword evidence="7" id="KW-0418">Kinase</keyword>
<evidence type="ECO:0000256" key="2">
    <source>
        <dbReference type="ARBA" id="ARBA00012425"/>
    </source>
</evidence>
<dbReference type="FunFam" id="1.10.510.10:FF:000061">
    <property type="entry name" value="Putative cyclin-dependent kinase 17"/>
    <property type="match status" value="1"/>
</dbReference>
<evidence type="ECO:0000256" key="6">
    <source>
        <dbReference type="ARBA" id="ARBA00022741"/>
    </source>
</evidence>
<proteinExistence type="inferred from homology"/>
<dbReference type="FunFam" id="3.30.200.20:FF:000007">
    <property type="entry name" value="Cyclin-dependent kinase 14, putative"/>
    <property type="match status" value="1"/>
</dbReference>
<dbReference type="Proteomes" id="UP000694557">
    <property type="component" value="Unassembled WGS sequence"/>
</dbReference>
<evidence type="ECO:0000313" key="14">
    <source>
        <dbReference type="Ensembl" id="ENSOKIP00005099121.1"/>
    </source>
</evidence>
<dbReference type="GeneTree" id="ENSGT00940000159482"/>
<reference evidence="14" key="1">
    <citation type="submission" date="2025-08" db="UniProtKB">
        <authorList>
            <consortium name="Ensembl"/>
        </authorList>
    </citation>
    <scope>IDENTIFICATION</scope>
</reference>
<dbReference type="GO" id="GO:0005634">
    <property type="term" value="C:nucleus"/>
    <property type="evidence" value="ECO:0007669"/>
    <property type="project" value="TreeGrafter"/>
</dbReference>
<dbReference type="InterPro" id="IPR017441">
    <property type="entry name" value="Protein_kinase_ATP_BS"/>
</dbReference>
<dbReference type="PANTHER" id="PTHR24056">
    <property type="entry name" value="CELL DIVISION PROTEIN KINASE"/>
    <property type="match status" value="1"/>
</dbReference>
<feature type="binding site" evidence="11">
    <location>
        <position position="175"/>
    </location>
    <ligand>
        <name>ATP</name>
        <dbReference type="ChEBI" id="CHEBI:30616"/>
    </ligand>
</feature>
<evidence type="ECO:0000256" key="10">
    <source>
        <dbReference type="ARBA" id="ARBA00048367"/>
    </source>
</evidence>
<dbReference type="Ensembl" id="ENSOKIT00005106244.1">
    <property type="protein sequence ID" value="ENSOKIP00005099121.1"/>
    <property type="gene ID" value="ENSOKIG00005043559.1"/>
</dbReference>
<keyword evidence="8 11" id="KW-0067">ATP-binding</keyword>
<dbReference type="PROSITE" id="PS00108">
    <property type="entry name" value="PROTEIN_KINASE_ST"/>
    <property type="match status" value="1"/>
</dbReference>
<evidence type="ECO:0000256" key="11">
    <source>
        <dbReference type="PROSITE-ProRule" id="PRU10141"/>
    </source>
</evidence>
<keyword evidence="6 11" id="KW-0547">Nucleotide-binding</keyword>
<evidence type="ECO:0000256" key="8">
    <source>
        <dbReference type="ARBA" id="ARBA00022840"/>
    </source>
</evidence>
<dbReference type="InterPro" id="IPR011009">
    <property type="entry name" value="Kinase-like_dom_sf"/>
</dbReference>
<dbReference type="Gene3D" id="3.30.200.20">
    <property type="entry name" value="Phosphorylase Kinase, domain 1"/>
    <property type="match status" value="1"/>
</dbReference>
<dbReference type="Gene3D" id="1.10.510.10">
    <property type="entry name" value="Transferase(Phosphotransferase) domain 1"/>
    <property type="match status" value="1"/>
</dbReference>
<feature type="region of interest" description="Disordered" evidence="12">
    <location>
        <begin position="41"/>
        <end position="78"/>
    </location>
</feature>
<evidence type="ECO:0000256" key="1">
    <source>
        <dbReference type="ARBA" id="ARBA00006485"/>
    </source>
</evidence>
<dbReference type="EC" id="2.7.11.22" evidence="2"/>
<keyword evidence="3" id="KW-0723">Serine/threonine-protein kinase</keyword>
<dbReference type="PROSITE" id="PS50011">
    <property type="entry name" value="PROTEIN_KINASE_DOM"/>
    <property type="match status" value="1"/>
</dbReference>
<sequence>MKNFKRRFSLSVPRTETIEENEFTEQINQLNIQHTQALTPDSLTLPSLHPEASPSPVSPEPATPGAQSPSQLQYRSKAPHRHFSMVDVSKRMSLPMDIRLPPEILKKLQMQREMENEKNSPPCKPLSRMSRRASLSDIGFGKLETYVKLGKLGEGTYATVFKGRSKLTENLVALKEIRLEHEEGAPCTAIREVSLLKNLKHANIVTLHDIIHTERSLTLVFEYLDSDLKQYLDNCGNLMCMNNVKIFMFQLLRGLSYCHKRKILHRDLKPQNLLINDKGELKLADFGLARAKSVPTKTYSNEVVTLWYRPPEVLLGTTEYSTPIDMWGVGCILFEMATGRPMFPGSTVKEELHLVFRLIGTPTEDSWPGISNNDEFRSYMFSQYRPQPLINHVPRLDSEGIDMLTALLLYDTRTRVSAEASLRHPYFLSLGENIHSLVDTSSVFSLREIQLQKDPGHRSSVFQPPGTFSTQCNTYYVHKPSQQYETTTGNKPCSVMSCPCSLYQTQVMFSHVMPVFTLPNPGHVQSCHSRVLFTKPRSCSVMSCPCSLYQTQVMFSHVMPVFSLPNPGHVQSCHARVLFT</sequence>
<dbReference type="PROSITE" id="PS00107">
    <property type="entry name" value="PROTEIN_KINASE_ATP"/>
    <property type="match status" value="1"/>
</dbReference>